<dbReference type="Proteomes" id="UP000018780">
    <property type="component" value="Chromosome"/>
</dbReference>
<dbReference type="PRINTS" id="PR00111">
    <property type="entry name" value="ABHYDROLASE"/>
</dbReference>
<keyword evidence="2" id="KW-0378">Hydrolase</keyword>
<proteinExistence type="predicted"/>
<reference evidence="2 3" key="1">
    <citation type="submission" date="2013-09" db="EMBL/GenBank/DDBJ databases">
        <authorList>
            <consortium name="DOE Joint Genome Institute"/>
            <person name="Klenk H.-P."/>
            <person name="Huntemann M."/>
            <person name="Han J."/>
            <person name="Chen A."/>
            <person name="Kyrpides N."/>
            <person name="Mavromatis K."/>
            <person name="Markowitz V."/>
            <person name="Palaniappan K."/>
            <person name="Ivanova N."/>
            <person name="Schaumberg A."/>
            <person name="Pati A."/>
            <person name="Liolios K."/>
            <person name="Nordberg H.P."/>
            <person name="Cantor M.N."/>
            <person name="Hua S.X."/>
            <person name="Woyke T."/>
        </authorList>
    </citation>
    <scope>NUCLEOTIDE SEQUENCE [LARGE SCALE GENOMIC DNA]</scope>
    <source>
        <strain evidence="2 3">DSM 14336</strain>
    </source>
</reference>
<dbReference type="InterPro" id="IPR050266">
    <property type="entry name" value="AB_hydrolase_sf"/>
</dbReference>
<keyword evidence="3" id="KW-1185">Reference proteome</keyword>
<feature type="domain" description="AB hydrolase-1" evidence="1">
    <location>
        <begin position="1"/>
        <end position="226"/>
    </location>
</feature>
<dbReference type="InterPro" id="IPR000073">
    <property type="entry name" value="AB_hydrolase_1"/>
</dbReference>
<evidence type="ECO:0000313" key="3">
    <source>
        <dbReference type="Proteomes" id="UP000018780"/>
    </source>
</evidence>
<dbReference type="PANTHER" id="PTHR43798:SF33">
    <property type="entry name" value="HYDROLASE, PUTATIVE (AFU_ORTHOLOGUE AFUA_2G14860)-RELATED"/>
    <property type="match status" value="1"/>
</dbReference>
<dbReference type="GO" id="GO:0016020">
    <property type="term" value="C:membrane"/>
    <property type="evidence" value="ECO:0007669"/>
    <property type="project" value="TreeGrafter"/>
</dbReference>
<dbReference type="Gene3D" id="3.40.50.1820">
    <property type="entry name" value="alpha/beta hydrolase"/>
    <property type="match status" value="1"/>
</dbReference>
<protein>
    <submittedName>
        <fullName evidence="2">Alpha/beta hydrolase</fullName>
    </submittedName>
</protein>
<dbReference type="STRING" id="999552.METH_15690"/>
<evidence type="ECO:0000313" key="2">
    <source>
        <dbReference type="EMBL" id="AHD01934.1"/>
    </source>
</evidence>
<dbReference type="Pfam" id="PF00561">
    <property type="entry name" value="Abhydrolase_1"/>
    <property type="match status" value="1"/>
</dbReference>
<dbReference type="EMBL" id="CP006773">
    <property type="protein sequence ID" value="AHD01934.1"/>
    <property type="molecule type" value="Genomic_DNA"/>
</dbReference>
<dbReference type="PATRIC" id="fig|999552.6.peg.3142"/>
<organism evidence="2 3">
    <name type="scientific">Leisingera methylohalidivorans DSM 14336</name>
    <dbReference type="NCBI Taxonomy" id="999552"/>
    <lineage>
        <taxon>Bacteria</taxon>
        <taxon>Pseudomonadati</taxon>
        <taxon>Pseudomonadota</taxon>
        <taxon>Alphaproteobacteria</taxon>
        <taxon>Rhodobacterales</taxon>
        <taxon>Roseobacteraceae</taxon>
        <taxon>Leisingera</taxon>
    </lineage>
</organism>
<accession>V9VW72</accession>
<dbReference type="GO" id="GO:0016787">
    <property type="term" value="F:hydrolase activity"/>
    <property type="evidence" value="ECO:0007669"/>
    <property type="project" value="UniProtKB-KW"/>
</dbReference>
<name>V9VW72_9RHOB</name>
<sequence length="254" mass="26663">MLHGIGSNAHSFAPLIPHLPQDWRVIAWNAPGYGQSAPLQGGWPVAFDYAQALLDFMDRLGLDQVMLAGHSLGALTAGAFAASFRDRVSRLLLASPALGHGMARGGPPSPAARTRISDLEALGPEAFAAARAARLVHQPEASPELVAAVQRNMAQVRMPGYGQAARMLASGRLLDDARRIAVPVDVIVGACDAVTPPEGARRVHAALRPDWRGTYTVLPDAGHALYQQDPAGFAAALVALAEPGRASGNKEVVK</sequence>
<dbReference type="HOGENOM" id="CLU_020336_50_2_5"/>
<dbReference type="AlphaFoldDB" id="V9VW72"/>
<dbReference type="SUPFAM" id="SSF53474">
    <property type="entry name" value="alpha/beta-Hydrolases"/>
    <property type="match status" value="1"/>
</dbReference>
<evidence type="ECO:0000259" key="1">
    <source>
        <dbReference type="Pfam" id="PF00561"/>
    </source>
</evidence>
<dbReference type="PANTHER" id="PTHR43798">
    <property type="entry name" value="MONOACYLGLYCEROL LIPASE"/>
    <property type="match status" value="1"/>
</dbReference>
<dbReference type="InterPro" id="IPR029058">
    <property type="entry name" value="AB_hydrolase_fold"/>
</dbReference>
<gene>
    <name evidence="2" type="ORF">METH_15690</name>
</gene>
<dbReference type="KEGG" id="lmd:METH_15690"/>